<evidence type="ECO:0000256" key="1">
    <source>
        <dbReference type="ARBA" id="ARBA00022729"/>
    </source>
</evidence>
<dbReference type="Pfam" id="PF03724">
    <property type="entry name" value="META"/>
    <property type="match status" value="1"/>
</dbReference>
<evidence type="ECO:0000259" key="7">
    <source>
        <dbReference type="Pfam" id="PF09864"/>
    </source>
</evidence>
<evidence type="ECO:0000256" key="3">
    <source>
        <dbReference type="ARBA" id="ARBA00023139"/>
    </source>
</evidence>
<dbReference type="Gene3D" id="2.40.128.200">
    <property type="match status" value="1"/>
</dbReference>
<evidence type="ECO:0000256" key="5">
    <source>
        <dbReference type="SAM" id="SignalP"/>
    </source>
</evidence>
<keyword evidence="3" id="KW-0564">Palmitate</keyword>
<sequence length="241" mass="25218">MLKVATALSCACVLIEMASMQTVAAENVPQQLVGTWLAEDIAGRGVIDNLQSTLEIRDDGTYGGMAGCNHFTGTFSLSGAKITFGPAASTRKMCVPAVMDQEQKFFEALRTELSWAVEGSKLILAKPTGAPALTLASMTADNSRSVDVTISIPGAETVDRQSARYDCGGKTVEAEYINAGPVSLVTFTIDSDFIVASTVISASGAKYAGGQYIWWTKGDEATLYDATKGENDAGTACKAAG</sequence>
<evidence type="ECO:0000259" key="6">
    <source>
        <dbReference type="Pfam" id="PF03724"/>
    </source>
</evidence>
<evidence type="ECO:0000256" key="4">
    <source>
        <dbReference type="ARBA" id="ARBA00023288"/>
    </source>
</evidence>
<protein>
    <recommendedName>
        <fullName evidence="10">Heat shock protein HslJ</fullName>
    </recommendedName>
</protein>
<evidence type="ECO:0000313" key="9">
    <source>
        <dbReference type="Proteomes" id="UP000037425"/>
    </source>
</evidence>
<dbReference type="OrthoDB" id="120729at2"/>
<dbReference type="PATRIC" id="fig|106592.7.peg.6797"/>
<keyword evidence="1 5" id="KW-0732">Signal</keyword>
<dbReference type="Proteomes" id="UP000037425">
    <property type="component" value="Unassembled WGS sequence"/>
</dbReference>
<dbReference type="Gene3D" id="2.40.128.270">
    <property type="match status" value="1"/>
</dbReference>
<dbReference type="InterPro" id="IPR005184">
    <property type="entry name" value="DUF306_Meta_HslJ"/>
</dbReference>
<dbReference type="EMBL" id="LGAP01000006">
    <property type="protein sequence ID" value="KOF18966.1"/>
    <property type="molecule type" value="Genomic_DNA"/>
</dbReference>
<feature type="domain" description="DUF306" evidence="6">
    <location>
        <begin position="30"/>
        <end position="135"/>
    </location>
</feature>
<dbReference type="InterPro" id="IPR018660">
    <property type="entry name" value="MliC"/>
</dbReference>
<evidence type="ECO:0000256" key="2">
    <source>
        <dbReference type="ARBA" id="ARBA00023136"/>
    </source>
</evidence>
<dbReference type="Pfam" id="PF09864">
    <property type="entry name" value="MliC"/>
    <property type="match status" value="1"/>
</dbReference>
<dbReference type="PANTHER" id="PTHR35535">
    <property type="entry name" value="HEAT SHOCK PROTEIN HSLJ"/>
    <property type="match status" value="1"/>
</dbReference>
<comment type="caution">
    <text evidence="8">The sequence shown here is derived from an EMBL/GenBank/DDBJ whole genome shotgun (WGS) entry which is preliminary data.</text>
</comment>
<feature type="signal peptide" evidence="5">
    <location>
        <begin position="1"/>
        <end position="24"/>
    </location>
</feature>
<keyword evidence="4" id="KW-0449">Lipoprotein</keyword>
<feature type="domain" description="C-type lysozyme inhibitor" evidence="7">
    <location>
        <begin position="165"/>
        <end position="230"/>
    </location>
</feature>
<evidence type="ECO:0000313" key="8">
    <source>
        <dbReference type="EMBL" id="KOF18966.1"/>
    </source>
</evidence>
<dbReference type="SUPFAM" id="SSF141488">
    <property type="entry name" value="YdhA-like"/>
    <property type="match status" value="1"/>
</dbReference>
<dbReference type="AlphaFoldDB" id="A0A0L8BW53"/>
<name>A0A0L8BW53_ENSAD</name>
<accession>A0A0L8BW53</accession>
<dbReference type="PANTHER" id="PTHR35535:SF2">
    <property type="entry name" value="DUF306 DOMAIN-CONTAINING PROTEIN"/>
    <property type="match status" value="1"/>
</dbReference>
<keyword evidence="2" id="KW-0472">Membrane</keyword>
<evidence type="ECO:0008006" key="10">
    <source>
        <dbReference type="Google" id="ProtNLM"/>
    </source>
</evidence>
<organism evidence="8 9">
    <name type="scientific">Ensifer adhaerens</name>
    <name type="common">Sinorhizobium morelense</name>
    <dbReference type="NCBI Taxonomy" id="106592"/>
    <lineage>
        <taxon>Bacteria</taxon>
        <taxon>Pseudomonadati</taxon>
        <taxon>Pseudomonadota</taxon>
        <taxon>Alphaproteobacteria</taxon>
        <taxon>Hyphomicrobiales</taxon>
        <taxon>Rhizobiaceae</taxon>
        <taxon>Sinorhizobium/Ensifer group</taxon>
        <taxon>Ensifer</taxon>
    </lineage>
</organism>
<dbReference type="InterPro" id="IPR053147">
    <property type="entry name" value="Hsp_HslJ-like"/>
</dbReference>
<gene>
    <name evidence="8" type="ORF">AC244_13355</name>
</gene>
<dbReference type="InterPro" id="IPR038670">
    <property type="entry name" value="HslJ-like_sf"/>
</dbReference>
<feature type="chain" id="PRO_5005581171" description="Heat shock protein HslJ" evidence="5">
    <location>
        <begin position="25"/>
        <end position="241"/>
    </location>
</feature>
<dbReference type="RefSeq" id="WP_053249306.1">
    <property type="nucleotide sequence ID" value="NZ_LGAP01000006.1"/>
</dbReference>
<reference evidence="9" key="1">
    <citation type="submission" date="2015-07" db="EMBL/GenBank/DDBJ databases">
        <title>Whole genome sequence of an Ensifer adhaerens strain isolated from a cave pool in the Wind Cave National Park.</title>
        <authorList>
            <person name="Eng W.W.H."/>
            <person name="Gan H.M."/>
            <person name="Barton H.A."/>
            <person name="Savka M.A."/>
        </authorList>
    </citation>
    <scope>NUCLEOTIDE SEQUENCE [LARGE SCALE GENOMIC DNA]</scope>
    <source>
        <strain evidence="9">SD006</strain>
    </source>
</reference>
<proteinExistence type="predicted"/>
<dbReference type="InterPro" id="IPR036328">
    <property type="entry name" value="MliC_sf"/>
</dbReference>